<comment type="caution">
    <text evidence="1">The sequence shown here is derived from an EMBL/GenBank/DDBJ whole genome shotgun (WGS) entry which is preliminary data.</text>
</comment>
<evidence type="ECO:0000313" key="2">
    <source>
        <dbReference type="Proteomes" id="UP000600774"/>
    </source>
</evidence>
<evidence type="ECO:0000313" key="1">
    <source>
        <dbReference type="EMBL" id="HIH95152.1"/>
    </source>
</evidence>
<dbReference type="GO" id="GO:0004478">
    <property type="term" value="F:methionine adenosyltransferase activity"/>
    <property type="evidence" value="ECO:0007669"/>
    <property type="project" value="UniProtKB-EC"/>
</dbReference>
<dbReference type="InterPro" id="IPR042543">
    <property type="entry name" value="AdoMet_synthase_2"/>
</dbReference>
<dbReference type="PANTHER" id="PTHR36697">
    <property type="entry name" value="S-ADENOSYLMETHIONINE SYNTHASE"/>
    <property type="match status" value="1"/>
</dbReference>
<dbReference type="InterPro" id="IPR027790">
    <property type="entry name" value="AdoMet_synthase_2_family"/>
</dbReference>
<dbReference type="Gene3D" id="3.30.300.10">
    <property type="match status" value="1"/>
</dbReference>
<sequence length="410" mass="45410">MRNIVVEELKASEVYRQKVEVVERKGLGHPDYICDAIMEQISVNLSQKYLETFGTILHHNIDKGMLVAGQVEGKFRGGRVVSPMRLIIGDRATFEYEGVELDIPGLAVETAKNWLSENLRFVDPESVIYQVELKRGSAELTDIFSRGGNILGANDTSAAVGYAPLSPTERLVLETERYLNSKEFKKECPESGEDIKVMGLRHKEDVHLTVATPLVDRFVESEEDYFKKKIELHDRIEEFAAGFAEKERAEFEACMCVKPTASLNTLDIPGRGMEGIYTTVTGTSAEDADCGEVGRGNRVNGIIPLNRPVSSEAAAGKNPVSHIGKIYNLLSHRIAAEIYNQVPDVSEVYVWLLSEIGTPIDQPQIATAQLIMRKGAAGEVEKEAAEVIEKELENIHSFSMELVAGKRPIC</sequence>
<dbReference type="AlphaFoldDB" id="A0A832SL71"/>
<dbReference type="GeneID" id="1472852"/>
<dbReference type="Gene3D" id="3.30.300.340">
    <property type="entry name" value="S-adenosylmethionine synthetase, N-terminal domain"/>
    <property type="match status" value="1"/>
</dbReference>
<dbReference type="OMA" id="HDRIEEF"/>
<proteinExistence type="predicted"/>
<dbReference type="RefSeq" id="WP_011021000.1">
    <property type="nucleotide sequence ID" value="NZ_DUJU01000159.1"/>
</dbReference>
<dbReference type="Proteomes" id="UP000600774">
    <property type="component" value="Unassembled WGS sequence"/>
</dbReference>
<dbReference type="InterPro" id="IPR042544">
    <property type="entry name" value="AdoMet_synthase_3"/>
</dbReference>
<dbReference type="EMBL" id="DUJU01000159">
    <property type="protein sequence ID" value="HIH95152.1"/>
    <property type="molecule type" value="Genomic_DNA"/>
</dbReference>
<keyword evidence="1" id="KW-0808">Transferase</keyword>
<name>A0A832SL71_9EURY</name>
<accession>A0A832SL71</accession>
<dbReference type="PANTHER" id="PTHR36697:SF1">
    <property type="entry name" value="S-ADENOSYLMETHIONINE SYNTHASE"/>
    <property type="match status" value="1"/>
</dbReference>
<dbReference type="EC" id="2.5.1.6" evidence="1"/>
<dbReference type="Pfam" id="PF01941">
    <property type="entry name" value="AdoMet_Synthase"/>
    <property type="match status" value="1"/>
</dbReference>
<dbReference type="Gene3D" id="3.30.300.280">
    <property type="entry name" value="S-adenosylmethionine synthetase, C-terminal domain"/>
    <property type="match status" value="1"/>
</dbReference>
<reference evidence="1" key="1">
    <citation type="journal article" date="2020" name="bioRxiv">
        <title>A rank-normalized archaeal taxonomy based on genome phylogeny resolves widespread incomplete and uneven classifications.</title>
        <authorList>
            <person name="Rinke C."/>
            <person name="Chuvochina M."/>
            <person name="Mussig A.J."/>
            <person name="Chaumeil P.-A."/>
            <person name="Waite D.W."/>
            <person name="Whitman W.B."/>
            <person name="Parks D.H."/>
            <person name="Hugenholtz P."/>
        </authorList>
    </citation>
    <scope>NUCLEOTIDE SEQUENCE</scope>
    <source>
        <strain evidence="1">UBA8876</strain>
    </source>
</reference>
<gene>
    <name evidence="1" type="ORF">HA338_14410</name>
</gene>
<dbReference type="NCBIfam" id="NF003363">
    <property type="entry name" value="PRK04439.1-2"/>
    <property type="match status" value="1"/>
</dbReference>
<protein>
    <submittedName>
        <fullName evidence="1">Methionine adenosyltransferase</fullName>
        <ecNumber evidence="1">2.5.1.6</ecNumber>
    </submittedName>
</protein>
<organism evidence="1 2">
    <name type="scientific">Methanosarcina acetivorans</name>
    <dbReference type="NCBI Taxonomy" id="2214"/>
    <lineage>
        <taxon>Archaea</taxon>
        <taxon>Methanobacteriati</taxon>
        <taxon>Methanobacteriota</taxon>
        <taxon>Stenosarchaea group</taxon>
        <taxon>Methanomicrobia</taxon>
        <taxon>Methanosarcinales</taxon>
        <taxon>Methanosarcinaceae</taxon>
        <taxon>Methanosarcina</taxon>
    </lineage>
</organism>